<dbReference type="NCBIfam" id="TIGR02532">
    <property type="entry name" value="IV_pilin_GFxxxE"/>
    <property type="match status" value="1"/>
</dbReference>
<evidence type="ECO:0000256" key="9">
    <source>
        <dbReference type="ARBA" id="ARBA00025772"/>
    </source>
</evidence>
<dbReference type="InterPro" id="IPR012902">
    <property type="entry name" value="N_methyl_site"/>
</dbReference>
<protein>
    <recommendedName>
        <fullName evidence="2">Type II secretion system protein H</fullName>
    </recommendedName>
    <alternativeName>
        <fullName evidence="10">General secretion pathway protein H</fullName>
    </alternativeName>
</protein>
<evidence type="ECO:0000256" key="5">
    <source>
        <dbReference type="ARBA" id="ARBA00022519"/>
    </source>
</evidence>
<evidence type="ECO:0000256" key="3">
    <source>
        <dbReference type="ARBA" id="ARBA00022475"/>
    </source>
</evidence>
<dbReference type="PROSITE" id="PS00409">
    <property type="entry name" value="PROKAR_NTER_METHYL"/>
    <property type="match status" value="1"/>
</dbReference>
<keyword evidence="7" id="KW-1133">Transmembrane helix</keyword>
<dbReference type="STRING" id="966.BTA35_0209060"/>
<evidence type="ECO:0000259" key="11">
    <source>
        <dbReference type="Pfam" id="PF12019"/>
    </source>
</evidence>
<dbReference type="EMBL" id="MTSD02000003">
    <property type="protein sequence ID" value="OOV87136.1"/>
    <property type="molecule type" value="Genomic_DNA"/>
</dbReference>
<reference evidence="12" key="1">
    <citation type="submission" date="2017-02" db="EMBL/GenBank/DDBJ databases">
        <title>Draft Genome Sequence of the Salt Water Bacterium Oceanospirillum linum ATCC 11336.</title>
        <authorList>
            <person name="Trachtenberg A.M."/>
            <person name="Carney J.G."/>
            <person name="Linnane J.D."/>
            <person name="Rheaume B.A."/>
            <person name="Pitts N.L."/>
            <person name="Mykles D.L."/>
            <person name="Maclea K.S."/>
        </authorList>
    </citation>
    <scope>NUCLEOTIDE SEQUENCE [LARGE SCALE GENOMIC DNA]</scope>
    <source>
        <strain evidence="12">ATCC 11336</strain>
    </source>
</reference>
<feature type="domain" description="General secretion pathway GspH" evidence="11">
    <location>
        <begin position="45"/>
        <end position="161"/>
    </location>
</feature>
<dbReference type="AlphaFoldDB" id="A0A1T1HBG7"/>
<comment type="subcellular location">
    <subcellularLocation>
        <location evidence="1">Cell inner membrane</location>
        <topology evidence="1">Single-pass membrane protein</topology>
    </subcellularLocation>
</comment>
<evidence type="ECO:0000256" key="10">
    <source>
        <dbReference type="ARBA" id="ARBA00030775"/>
    </source>
</evidence>
<dbReference type="GO" id="GO:0015628">
    <property type="term" value="P:protein secretion by the type II secretion system"/>
    <property type="evidence" value="ECO:0007669"/>
    <property type="project" value="InterPro"/>
</dbReference>
<keyword evidence="13" id="KW-1185">Reference proteome</keyword>
<keyword evidence="8" id="KW-0472">Membrane</keyword>
<proteinExistence type="inferred from homology"/>
<keyword evidence="3" id="KW-1003">Cell membrane</keyword>
<comment type="similarity">
    <text evidence="9">Belongs to the GSP H family.</text>
</comment>
<dbReference type="RefSeq" id="WP_078319490.1">
    <property type="nucleotide sequence ID" value="NZ_FXTS01000003.1"/>
</dbReference>
<comment type="caution">
    <text evidence="12">The sequence shown here is derived from an EMBL/GenBank/DDBJ whole genome shotgun (WGS) entry which is preliminary data.</text>
</comment>
<keyword evidence="6" id="KW-0812">Transmembrane</keyword>
<organism evidence="12 13">
    <name type="scientific">Oceanospirillum linum</name>
    <dbReference type="NCBI Taxonomy" id="966"/>
    <lineage>
        <taxon>Bacteria</taxon>
        <taxon>Pseudomonadati</taxon>
        <taxon>Pseudomonadota</taxon>
        <taxon>Gammaproteobacteria</taxon>
        <taxon>Oceanospirillales</taxon>
        <taxon>Oceanospirillaceae</taxon>
        <taxon>Oceanospirillum</taxon>
    </lineage>
</organism>
<dbReference type="InterPro" id="IPR045584">
    <property type="entry name" value="Pilin-like"/>
</dbReference>
<evidence type="ECO:0000256" key="8">
    <source>
        <dbReference type="ARBA" id="ARBA00023136"/>
    </source>
</evidence>
<evidence type="ECO:0000313" key="12">
    <source>
        <dbReference type="EMBL" id="OOV87136.1"/>
    </source>
</evidence>
<dbReference type="Pfam" id="PF07963">
    <property type="entry name" value="N_methyl"/>
    <property type="match status" value="1"/>
</dbReference>
<dbReference type="Pfam" id="PF12019">
    <property type="entry name" value="GspH"/>
    <property type="match status" value="1"/>
</dbReference>
<keyword evidence="4" id="KW-0488">Methylation</keyword>
<name>A0A1T1HBG7_OCELI</name>
<keyword evidence="5" id="KW-0997">Cell inner membrane</keyword>
<sequence length="175" mass="18797">MRAKGFTLIELLITLIIISVLTAATGPNISRYIEQERLRGALFNLKQKLVYARSEAIKRNVTIFVSGSAGADWCVGLSLKADCDCSSSDPMQADACSLTVNGTQVLHRLTSEDYSGIRISQLRSFRFDGVRGLPWDSGSFAGTIPLNSASYSGAVVISRIGRVKACGNLSGVEDC</sequence>
<dbReference type="Gene3D" id="3.55.40.10">
    <property type="entry name" value="minor pseudopilin epsh domain"/>
    <property type="match status" value="1"/>
</dbReference>
<evidence type="ECO:0000256" key="4">
    <source>
        <dbReference type="ARBA" id="ARBA00022481"/>
    </source>
</evidence>
<evidence type="ECO:0000256" key="2">
    <source>
        <dbReference type="ARBA" id="ARBA00021549"/>
    </source>
</evidence>
<gene>
    <name evidence="12" type="ORF">BTA35_0209060</name>
</gene>
<evidence type="ECO:0000313" key="13">
    <source>
        <dbReference type="Proteomes" id="UP000190064"/>
    </source>
</evidence>
<evidence type="ECO:0000256" key="6">
    <source>
        <dbReference type="ARBA" id="ARBA00022692"/>
    </source>
</evidence>
<dbReference type="GO" id="GO:0015627">
    <property type="term" value="C:type II protein secretion system complex"/>
    <property type="evidence" value="ECO:0007669"/>
    <property type="project" value="InterPro"/>
</dbReference>
<dbReference type="InterPro" id="IPR022346">
    <property type="entry name" value="T2SS_GspH"/>
</dbReference>
<evidence type="ECO:0000256" key="1">
    <source>
        <dbReference type="ARBA" id="ARBA00004377"/>
    </source>
</evidence>
<accession>A0A1T1HBG7</accession>
<dbReference type="SUPFAM" id="SSF54523">
    <property type="entry name" value="Pili subunits"/>
    <property type="match status" value="1"/>
</dbReference>
<dbReference type="Proteomes" id="UP000190064">
    <property type="component" value="Unassembled WGS sequence"/>
</dbReference>
<dbReference type="GO" id="GO:0005886">
    <property type="term" value="C:plasma membrane"/>
    <property type="evidence" value="ECO:0007669"/>
    <property type="project" value="UniProtKB-SubCell"/>
</dbReference>
<evidence type="ECO:0000256" key="7">
    <source>
        <dbReference type="ARBA" id="ARBA00022989"/>
    </source>
</evidence>